<organism evidence="1 2">
    <name type="scientific">Alicyclobacillus cycloheptanicus</name>
    <dbReference type="NCBI Taxonomy" id="1457"/>
    <lineage>
        <taxon>Bacteria</taxon>
        <taxon>Bacillati</taxon>
        <taxon>Bacillota</taxon>
        <taxon>Bacilli</taxon>
        <taxon>Bacillales</taxon>
        <taxon>Alicyclobacillaceae</taxon>
        <taxon>Alicyclobacillus</taxon>
    </lineage>
</organism>
<evidence type="ECO:0000313" key="2">
    <source>
        <dbReference type="Proteomes" id="UP001232973"/>
    </source>
</evidence>
<dbReference type="RefSeq" id="WP_274454583.1">
    <property type="nucleotide sequence ID" value="NZ_CP067097.1"/>
</dbReference>
<reference evidence="1 2" key="1">
    <citation type="submission" date="2023-07" db="EMBL/GenBank/DDBJ databases">
        <title>Genomic Encyclopedia of Type Strains, Phase IV (KMG-IV): sequencing the most valuable type-strain genomes for metagenomic binning, comparative biology and taxonomic classification.</title>
        <authorList>
            <person name="Goeker M."/>
        </authorList>
    </citation>
    <scope>NUCLEOTIDE SEQUENCE [LARGE SCALE GENOMIC DNA]</scope>
    <source>
        <strain evidence="1 2">DSM 4006</strain>
    </source>
</reference>
<dbReference type="EMBL" id="JAUSTP010000009">
    <property type="protein sequence ID" value="MDQ0189650.1"/>
    <property type="molecule type" value="Genomic_DNA"/>
</dbReference>
<protein>
    <submittedName>
        <fullName evidence="1">Uncharacterized protein</fullName>
    </submittedName>
</protein>
<accession>A0ABT9XHR2</accession>
<evidence type="ECO:0000313" key="1">
    <source>
        <dbReference type="EMBL" id="MDQ0189650.1"/>
    </source>
</evidence>
<proteinExistence type="predicted"/>
<comment type="caution">
    <text evidence="1">The sequence shown here is derived from an EMBL/GenBank/DDBJ whole genome shotgun (WGS) entry which is preliminary data.</text>
</comment>
<name>A0ABT9XHR2_9BACL</name>
<keyword evidence="2" id="KW-1185">Reference proteome</keyword>
<sequence length="63" mass="7076">MKVDTFLKLGSLAFGIAQDERVRELVKMTHNGAKRRGLFAAPPNVPPAPSAQRVPFANWPRRY</sequence>
<gene>
    <name evidence="1" type="ORF">J2S03_001495</name>
</gene>
<dbReference type="Proteomes" id="UP001232973">
    <property type="component" value="Unassembled WGS sequence"/>
</dbReference>